<reference evidence="10" key="1">
    <citation type="journal article" date="2014" name="Genome Announc.">
        <title>Complete Genome Sequence of Campylobacter iguaniorum Strain 1485ET, Isolated from a Bearded Dragon (Pogona vitticeps).</title>
        <authorList>
            <person name="Gilbert M.J."/>
            <person name="Miller W.G."/>
            <person name="Yee E."/>
            <person name="Kik M."/>
            <person name="Wagenaar J.A."/>
            <person name="Duim B."/>
        </authorList>
    </citation>
    <scope>NUCLEOTIDE SEQUENCE [LARGE SCALE GENOMIC DNA]</scope>
    <source>
        <strain evidence="10">1485E</strain>
    </source>
</reference>
<feature type="domain" description="ABC transmembrane type-1" evidence="8">
    <location>
        <begin position="16"/>
        <end position="216"/>
    </location>
</feature>
<dbReference type="GO" id="GO:0005886">
    <property type="term" value="C:plasma membrane"/>
    <property type="evidence" value="ECO:0007669"/>
    <property type="project" value="UniProtKB-SubCell"/>
</dbReference>
<dbReference type="STRING" id="1244531.CIG2463D_1713"/>
<dbReference type="SUPFAM" id="SSF161098">
    <property type="entry name" value="MetI-like"/>
    <property type="match status" value="1"/>
</dbReference>
<accession>A0A076FHT1</accession>
<proteinExistence type="inferred from homology"/>
<feature type="transmembrane region" description="Helical" evidence="7">
    <location>
        <begin position="137"/>
        <end position="159"/>
    </location>
</feature>
<dbReference type="PANTHER" id="PTHR30183">
    <property type="entry name" value="MOLYBDENUM TRANSPORT SYSTEM PERMEASE PROTEIN MODB"/>
    <property type="match status" value="1"/>
</dbReference>
<dbReference type="HOGENOM" id="CLU_016047_14_3_7"/>
<protein>
    <submittedName>
        <fullName evidence="9">ABC transporter, permease protein</fullName>
    </submittedName>
</protein>
<dbReference type="eggNOG" id="COG4149">
    <property type="taxonomic scope" value="Bacteria"/>
</dbReference>
<evidence type="ECO:0000256" key="4">
    <source>
        <dbReference type="ARBA" id="ARBA00022692"/>
    </source>
</evidence>
<feature type="transmembrane region" description="Helical" evidence="7">
    <location>
        <begin position="198"/>
        <end position="219"/>
    </location>
</feature>
<evidence type="ECO:0000259" key="8">
    <source>
        <dbReference type="PROSITE" id="PS50928"/>
    </source>
</evidence>
<keyword evidence="4 7" id="KW-0812">Transmembrane</keyword>
<name>A0A076FHT1_9BACT</name>
<dbReference type="GO" id="GO:0055085">
    <property type="term" value="P:transmembrane transport"/>
    <property type="evidence" value="ECO:0007669"/>
    <property type="project" value="InterPro"/>
</dbReference>
<keyword evidence="2 7" id="KW-0813">Transport</keyword>
<dbReference type="PANTHER" id="PTHR30183:SF3">
    <property type="entry name" value="MOLYBDENUM TRANSPORT SYSTEM PERMEASE PROTEIN MODB"/>
    <property type="match status" value="1"/>
</dbReference>
<comment type="similarity">
    <text evidence="7">Belongs to the binding-protein-dependent transport system permease family.</text>
</comment>
<keyword evidence="10" id="KW-1185">Reference proteome</keyword>
<evidence type="ECO:0000313" key="9">
    <source>
        <dbReference type="EMBL" id="AII15339.1"/>
    </source>
</evidence>
<dbReference type="KEGG" id="caj:CIG1485E_1516"/>
<keyword evidence="3" id="KW-1003">Cell membrane</keyword>
<comment type="subcellular location">
    <subcellularLocation>
        <location evidence="1 7">Cell membrane</location>
        <topology evidence="1 7">Multi-pass membrane protein</topology>
    </subcellularLocation>
</comment>
<dbReference type="InterPro" id="IPR000515">
    <property type="entry name" value="MetI-like"/>
</dbReference>
<sequence>MLNLDLNNLDRFLNPLFLSFKTLLWCAVLFASVGILLSYFLAFYKGKCKVVLETIVVFPLIFPPIATGFLLLYLLGRNSFLGELFGLEIVFSFKALVLASFLAGLPLFVKPIQSALEAFPKTLIEAGQSLGKSKFEIAIFIIFPNIIRTIASSLILALARGLGEVGITLMLGGNIIGKTDTISLAIFNAVYDGENQKALFLSLILVVLSLSMFFIINLLKKKALQN</sequence>
<dbReference type="InterPro" id="IPR035906">
    <property type="entry name" value="MetI-like_sf"/>
</dbReference>
<evidence type="ECO:0000256" key="2">
    <source>
        <dbReference type="ARBA" id="ARBA00022448"/>
    </source>
</evidence>
<evidence type="ECO:0000256" key="5">
    <source>
        <dbReference type="ARBA" id="ARBA00022989"/>
    </source>
</evidence>
<keyword evidence="6 7" id="KW-0472">Membrane</keyword>
<organism evidence="9 10">
    <name type="scientific">Campylobacter iguaniorum</name>
    <dbReference type="NCBI Taxonomy" id="1244531"/>
    <lineage>
        <taxon>Bacteria</taxon>
        <taxon>Pseudomonadati</taxon>
        <taxon>Campylobacterota</taxon>
        <taxon>Epsilonproteobacteria</taxon>
        <taxon>Campylobacterales</taxon>
        <taxon>Campylobacteraceae</taxon>
        <taxon>Campylobacter</taxon>
    </lineage>
</organism>
<evidence type="ECO:0000256" key="3">
    <source>
        <dbReference type="ARBA" id="ARBA00022475"/>
    </source>
</evidence>
<dbReference type="EMBL" id="CP009043">
    <property type="protein sequence ID" value="AII15339.1"/>
    <property type="molecule type" value="Genomic_DNA"/>
</dbReference>
<feature type="transmembrane region" description="Helical" evidence="7">
    <location>
        <begin position="22"/>
        <end position="43"/>
    </location>
</feature>
<keyword evidence="5 7" id="KW-1133">Transmembrane helix</keyword>
<dbReference type="AlphaFoldDB" id="A0A076FHT1"/>
<dbReference type="Pfam" id="PF00528">
    <property type="entry name" value="BPD_transp_1"/>
    <property type="match status" value="1"/>
</dbReference>
<dbReference type="Gene3D" id="1.10.3720.10">
    <property type="entry name" value="MetI-like"/>
    <property type="match status" value="1"/>
</dbReference>
<dbReference type="CDD" id="cd06261">
    <property type="entry name" value="TM_PBP2"/>
    <property type="match status" value="1"/>
</dbReference>
<evidence type="ECO:0000313" key="10">
    <source>
        <dbReference type="Proteomes" id="UP000028486"/>
    </source>
</evidence>
<evidence type="ECO:0000256" key="6">
    <source>
        <dbReference type="ARBA" id="ARBA00023136"/>
    </source>
</evidence>
<evidence type="ECO:0000256" key="7">
    <source>
        <dbReference type="RuleBase" id="RU363032"/>
    </source>
</evidence>
<feature type="transmembrane region" description="Helical" evidence="7">
    <location>
        <begin position="87"/>
        <end position="109"/>
    </location>
</feature>
<dbReference type="PROSITE" id="PS50928">
    <property type="entry name" value="ABC_TM1"/>
    <property type="match status" value="1"/>
</dbReference>
<dbReference type="Proteomes" id="UP000028486">
    <property type="component" value="Chromosome"/>
</dbReference>
<evidence type="ECO:0000256" key="1">
    <source>
        <dbReference type="ARBA" id="ARBA00004651"/>
    </source>
</evidence>
<feature type="transmembrane region" description="Helical" evidence="7">
    <location>
        <begin position="55"/>
        <end position="75"/>
    </location>
</feature>
<gene>
    <name evidence="9" type="ORF">CIG1485E_1516</name>
</gene>